<comment type="catalytic activity">
    <reaction evidence="6">
        <text>Exonucleolytic cleavage in either 5'- to 3'- or 3'- to 5'-direction to yield nucleoside 5'-phosphates.</text>
        <dbReference type="EC" id="3.1.11.6"/>
    </reaction>
</comment>
<evidence type="ECO:0000313" key="8">
    <source>
        <dbReference type="Proteomes" id="UP001652442"/>
    </source>
</evidence>
<dbReference type="GO" id="GO:0008855">
    <property type="term" value="F:exodeoxyribonuclease VII activity"/>
    <property type="evidence" value="ECO:0007669"/>
    <property type="project" value="UniProtKB-EC"/>
</dbReference>
<keyword evidence="3 6" id="KW-0540">Nuclease</keyword>
<sequence length="73" mass="8702">MSEKEHQEISLEEMFHQLDEMIEQMEQDQLPLDQAFAMYESGLKKLKQCNEKLDIIEKKMLELNQNGETVPFQ</sequence>
<evidence type="ECO:0000256" key="5">
    <source>
        <dbReference type="ARBA" id="ARBA00022839"/>
    </source>
</evidence>
<evidence type="ECO:0000256" key="6">
    <source>
        <dbReference type="HAMAP-Rule" id="MF_00337"/>
    </source>
</evidence>
<keyword evidence="4 6" id="KW-0378">Hydrolase</keyword>
<dbReference type="PANTHER" id="PTHR34137:SF1">
    <property type="entry name" value="EXODEOXYRIBONUCLEASE 7 SMALL SUBUNIT"/>
    <property type="match status" value="1"/>
</dbReference>
<comment type="function">
    <text evidence="6">Bidirectionally degrades single-stranded DNA into large acid-insoluble oligonucleotides, which are then degraded further into small acid-soluble oligonucleotides.</text>
</comment>
<comment type="similarity">
    <text evidence="1 6">Belongs to the XseB family.</text>
</comment>
<dbReference type="Pfam" id="PF02609">
    <property type="entry name" value="Exonuc_VII_S"/>
    <property type="match status" value="1"/>
</dbReference>
<dbReference type="RefSeq" id="WP_158423877.1">
    <property type="nucleotide sequence ID" value="NZ_JAOQJQ010000001.1"/>
</dbReference>
<dbReference type="Gene3D" id="1.10.287.1040">
    <property type="entry name" value="Exonuclease VII, small subunit"/>
    <property type="match status" value="1"/>
</dbReference>
<dbReference type="Proteomes" id="UP001652442">
    <property type="component" value="Unassembled WGS sequence"/>
</dbReference>
<protein>
    <recommendedName>
        <fullName evidence="6">Exodeoxyribonuclease 7 small subunit</fullName>
        <ecNumber evidence="6">3.1.11.6</ecNumber>
    </recommendedName>
    <alternativeName>
        <fullName evidence="6">Exodeoxyribonuclease VII small subunit</fullName>
        <shortName evidence="6">Exonuclease VII small subunit</shortName>
    </alternativeName>
</protein>
<evidence type="ECO:0000256" key="4">
    <source>
        <dbReference type="ARBA" id="ARBA00022801"/>
    </source>
</evidence>
<keyword evidence="2 6" id="KW-0963">Cytoplasm</keyword>
<evidence type="ECO:0000256" key="2">
    <source>
        <dbReference type="ARBA" id="ARBA00022490"/>
    </source>
</evidence>
<dbReference type="InterPro" id="IPR003761">
    <property type="entry name" value="Exonuc_VII_S"/>
</dbReference>
<keyword evidence="5 6" id="KW-0269">Exonuclease</keyword>
<comment type="subunit">
    <text evidence="6">Heterooligomer composed of large and small subunits.</text>
</comment>
<dbReference type="NCBIfam" id="TIGR01280">
    <property type="entry name" value="xseB"/>
    <property type="match status" value="1"/>
</dbReference>
<dbReference type="InterPro" id="IPR037004">
    <property type="entry name" value="Exonuc_VII_ssu_sf"/>
</dbReference>
<comment type="subcellular location">
    <subcellularLocation>
        <location evidence="6">Cytoplasm</location>
    </subcellularLocation>
</comment>
<reference evidence="7 8" key="1">
    <citation type="journal article" date="2021" name="ISME Commun">
        <title>Automated analysis of genomic sequences facilitates high-throughput and comprehensive description of bacteria.</title>
        <authorList>
            <person name="Hitch T.C.A."/>
        </authorList>
    </citation>
    <scope>NUCLEOTIDE SEQUENCE [LARGE SCALE GENOMIC DNA]</scope>
    <source>
        <strain evidence="7 8">Sanger_109</strain>
    </source>
</reference>
<accession>A0ABT2TFP4</accession>
<keyword evidence="8" id="KW-1185">Reference proteome</keyword>
<organism evidence="7 8">
    <name type="scientific">Brotonthovivens ammoniilytica</name>
    <dbReference type="NCBI Taxonomy" id="2981725"/>
    <lineage>
        <taxon>Bacteria</taxon>
        <taxon>Bacillati</taxon>
        <taxon>Bacillota</taxon>
        <taxon>Clostridia</taxon>
        <taxon>Lachnospirales</taxon>
        <taxon>Lachnospiraceae</taxon>
        <taxon>Brotonthovivens</taxon>
    </lineage>
</organism>
<comment type="caution">
    <text evidence="7">The sequence shown here is derived from an EMBL/GenBank/DDBJ whole genome shotgun (WGS) entry which is preliminary data.</text>
</comment>
<evidence type="ECO:0000313" key="7">
    <source>
        <dbReference type="EMBL" id="MCU6761002.1"/>
    </source>
</evidence>
<gene>
    <name evidence="6 7" type="primary">xseB</name>
    <name evidence="7" type="ORF">OCV88_01465</name>
</gene>
<dbReference type="HAMAP" id="MF_00337">
    <property type="entry name" value="Exonuc_7_S"/>
    <property type="match status" value="1"/>
</dbReference>
<evidence type="ECO:0000256" key="3">
    <source>
        <dbReference type="ARBA" id="ARBA00022722"/>
    </source>
</evidence>
<dbReference type="EC" id="3.1.11.6" evidence="6"/>
<proteinExistence type="inferred from homology"/>
<dbReference type="PANTHER" id="PTHR34137">
    <property type="entry name" value="EXODEOXYRIBONUCLEASE 7 SMALL SUBUNIT"/>
    <property type="match status" value="1"/>
</dbReference>
<name>A0ABT2TFP4_9FIRM</name>
<evidence type="ECO:0000256" key="1">
    <source>
        <dbReference type="ARBA" id="ARBA00009998"/>
    </source>
</evidence>
<dbReference type="SUPFAM" id="SSF116842">
    <property type="entry name" value="XseB-like"/>
    <property type="match status" value="1"/>
</dbReference>
<dbReference type="EMBL" id="JAOQJQ010000001">
    <property type="protein sequence ID" value="MCU6761002.1"/>
    <property type="molecule type" value="Genomic_DNA"/>
</dbReference>